<evidence type="ECO:0000313" key="1">
    <source>
        <dbReference type="EMBL" id="JAI67708.1"/>
    </source>
</evidence>
<evidence type="ECO:0008006" key="2">
    <source>
        <dbReference type="Google" id="ProtNLM"/>
    </source>
</evidence>
<protein>
    <recommendedName>
        <fullName evidence="2">Ribosomal protein 63, mitochondrial</fullName>
    </recommendedName>
</protein>
<accession>A0A0P4WT07</accession>
<organism evidence="1">
    <name type="scientific">Scylla olivacea</name>
    <name type="common">Orange mud crab</name>
    <name type="synonym">Cancer olivacea</name>
    <dbReference type="NCBI Taxonomy" id="85551"/>
    <lineage>
        <taxon>Eukaryota</taxon>
        <taxon>Metazoa</taxon>
        <taxon>Ecdysozoa</taxon>
        <taxon>Arthropoda</taxon>
        <taxon>Crustacea</taxon>
        <taxon>Multicrustacea</taxon>
        <taxon>Malacostraca</taxon>
        <taxon>Eumalacostraca</taxon>
        <taxon>Eucarida</taxon>
        <taxon>Decapoda</taxon>
        <taxon>Pleocyemata</taxon>
        <taxon>Brachyura</taxon>
        <taxon>Eubrachyura</taxon>
        <taxon>Portunoidea</taxon>
        <taxon>Portunidae</taxon>
        <taxon>Portuninae</taxon>
        <taxon>Scylla</taxon>
    </lineage>
</organism>
<dbReference type="GO" id="GO:0005761">
    <property type="term" value="C:mitochondrial ribosome"/>
    <property type="evidence" value="ECO:0007669"/>
    <property type="project" value="InterPro"/>
</dbReference>
<dbReference type="AlphaFoldDB" id="A0A0P4WT07"/>
<dbReference type="GO" id="GO:0003735">
    <property type="term" value="F:structural constituent of ribosome"/>
    <property type="evidence" value="ECO:0007669"/>
    <property type="project" value="TreeGrafter"/>
</dbReference>
<dbReference type="GO" id="GO:0032543">
    <property type="term" value="P:mitochondrial translation"/>
    <property type="evidence" value="ECO:0007669"/>
    <property type="project" value="TreeGrafter"/>
</dbReference>
<dbReference type="PANTHER" id="PTHR14520:SF4">
    <property type="entry name" value="LARGE RIBOSOMAL SUBUNIT PROTEIN ML63"/>
    <property type="match status" value="1"/>
</dbReference>
<proteinExistence type="predicted"/>
<name>A0A0P4WT07_SCYOL</name>
<dbReference type="Pfam" id="PF14978">
    <property type="entry name" value="MRP-63"/>
    <property type="match status" value="1"/>
</dbReference>
<reference evidence="1" key="1">
    <citation type="submission" date="2015-09" db="EMBL/GenBank/DDBJ databases">
        <title>Scylla olivacea transcriptome.</title>
        <authorList>
            <person name="Ikhwanuddin M."/>
        </authorList>
    </citation>
    <scope>NUCLEOTIDE SEQUENCE</scope>
</reference>
<dbReference type="PANTHER" id="PTHR14520">
    <property type="entry name" value="MITOCHONDRIAL RIBOSOMAL PROTEIN 63"/>
    <property type="match status" value="1"/>
</dbReference>
<sequence>MRLALVLLRKRMPNGHIHTGKHRLYPKVTKMDTADMKRRLEIEEQNMLILRYPYLTLDQSWGHAQALGKGKAFCDKMKNFSEKWLPNVTIEERFETLRNKDIWD</sequence>
<dbReference type="InterPro" id="IPR016576">
    <property type="entry name" value="Ribosomal_mL63"/>
</dbReference>
<dbReference type="EMBL" id="GDRN01025713">
    <property type="protein sequence ID" value="JAI67708.1"/>
    <property type="molecule type" value="Transcribed_RNA"/>
</dbReference>